<dbReference type="OrthoDB" id="9814548at2"/>
<evidence type="ECO:0000256" key="1">
    <source>
        <dbReference type="ARBA" id="ARBA00000971"/>
    </source>
</evidence>
<dbReference type="PROSITE" id="PS50059">
    <property type="entry name" value="FKBP_PPIASE"/>
    <property type="match status" value="1"/>
</dbReference>
<dbReference type="EMBL" id="QGDC01000003">
    <property type="protein sequence ID" value="RCH55495.1"/>
    <property type="molecule type" value="Genomic_DNA"/>
</dbReference>
<keyword evidence="5 6" id="KW-0413">Isomerase</keyword>
<evidence type="ECO:0000256" key="5">
    <source>
        <dbReference type="ARBA" id="ARBA00023235"/>
    </source>
</evidence>
<dbReference type="Pfam" id="PF00254">
    <property type="entry name" value="FKBP_C"/>
    <property type="match status" value="1"/>
</dbReference>
<reference evidence="9 10" key="1">
    <citation type="submission" date="2018-05" db="EMBL/GenBank/DDBJ databases">
        <title>Mucilaginibacter hurinus sp. nov., isolated from briquette warehouse soil.</title>
        <authorList>
            <person name="Choi L."/>
        </authorList>
    </citation>
    <scope>NUCLEOTIDE SEQUENCE [LARGE SCALE GENOMIC DNA]</scope>
    <source>
        <strain evidence="9 10">ZR32</strain>
    </source>
</reference>
<comment type="caution">
    <text evidence="9">The sequence shown here is derived from an EMBL/GenBank/DDBJ whole genome shotgun (WGS) entry which is preliminary data.</text>
</comment>
<evidence type="ECO:0000256" key="4">
    <source>
        <dbReference type="ARBA" id="ARBA00023110"/>
    </source>
</evidence>
<gene>
    <name evidence="9" type="ORF">DJ568_06265</name>
</gene>
<dbReference type="RefSeq" id="WP_114004411.1">
    <property type="nucleotide sequence ID" value="NZ_QGDC01000003.1"/>
</dbReference>
<evidence type="ECO:0000256" key="3">
    <source>
        <dbReference type="ARBA" id="ARBA00013194"/>
    </source>
</evidence>
<sequence>MKIYLNIFVLLLACFNAGAQQTTPKGAAYTILTQNTGEKIKLGDVVTFNIEQRTDKDSVLFSTYATQPVKAQIKPSQMVMDLMEIFPLLTINDSATVKIPVDSIFKGADDRRPPFLAKGGQILTTLKILNVQSLADAMAERNAQLEKIKAAELADAGRYITEKKLNLLTKSSGLKYQITQPSAKRKPQNGDTVLVNYVGQTLSGKVFDSSIEEEAKRAGLNQPGRKYEPIEVVLGEGRVIKGWEEALLLLGEGAKAKLLIPSQLGYGERGAGADIKPFSTLVFDVELVKVKPGKKAAAAPVKASAKKTVTKKKAVTRKTLPAKKKN</sequence>
<evidence type="ECO:0000259" key="8">
    <source>
        <dbReference type="PROSITE" id="PS50059"/>
    </source>
</evidence>
<keyword evidence="10" id="KW-1185">Reference proteome</keyword>
<dbReference type="InterPro" id="IPR001179">
    <property type="entry name" value="PPIase_FKBP_dom"/>
</dbReference>
<feature type="domain" description="PPIase FKBP-type" evidence="8">
    <location>
        <begin position="190"/>
        <end position="291"/>
    </location>
</feature>
<comment type="catalytic activity">
    <reaction evidence="1 6">
        <text>[protein]-peptidylproline (omega=180) = [protein]-peptidylproline (omega=0)</text>
        <dbReference type="Rhea" id="RHEA:16237"/>
        <dbReference type="Rhea" id="RHEA-COMP:10747"/>
        <dbReference type="Rhea" id="RHEA-COMP:10748"/>
        <dbReference type="ChEBI" id="CHEBI:83833"/>
        <dbReference type="ChEBI" id="CHEBI:83834"/>
        <dbReference type="EC" id="5.2.1.8"/>
    </reaction>
</comment>
<evidence type="ECO:0000313" key="9">
    <source>
        <dbReference type="EMBL" id="RCH55495.1"/>
    </source>
</evidence>
<evidence type="ECO:0000256" key="7">
    <source>
        <dbReference type="SAM" id="SignalP"/>
    </source>
</evidence>
<protein>
    <recommendedName>
        <fullName evidence="3 6">peptidylprolyl isomerase</fullName>
        <ecNumber evidence="3 6">5.2.1.8</ecNumber>
    </recommendedName>
</protein>
<dbReference type="EC" id="5.2.1.8" evidence="3 6"/>
<feature type="signal peptide" evidence="7">
    <location>
        <begin position="1"/>
        <end position="19"/>
    </location>
</feature>
<accession>A0A367GQZ1</accession>
<dbReference type="Gene3D" id="3.10.50.40">
    <property type="match status" value="2"/>
</dbReference>
<dbReference type="GO" id="GO:0003755">
    <property type="term" value="F:peptidyl-prolyl cis-trans isomerase activity"/>
    <property type="evidence" value="ECO:0007669"/>
    <property type="project" value="UniProtKB-KW"/>
</dbReference>
<organism evidence="9 10">
    <name type="scientific">Mucilaginibacter hurinus</name>
    <dbReference type="NCBI Taxonomy" id="2201324"/>
    <lineage>
        <taxon>Bacteria</taxon>
        <taxon>Pseudomonadati</taxon>
        <taxon>Bacteroidota</taxon>
        <taxon>Sphingobacteriia</taxon>
        <taxon>Sphingobacteriales</taxon>
        <taxon>Sphingobacteriaceae</taxon>
        <taxon>Mucilaginibacter</taxon>
    </lineage>
</organism>
<keyword evidence="4 6" id="KW-0697">Rotamase</keyword>
<evidence type="ECO:0000313" key="10">
    <source>
        <dbReference type="Proteomes" id="UP000253209"/>
    </source>
</evidence>
<comment type="similarity">
    <text evidence="2">Belongs to the FKBP-type PPIase family.</text>
</comment>
<evidence type="ECO:0000256" key="2">
    <source>
        <dbReference type="ARBA" id="ARBA00006577"/>
    </source>
</evidence>
<dbReference type="PANTHER" id="PTHR43811">
    <property type="entry name" value="FKBP-TYPE PEPTIDYL-PROLYL CIS-TRANS ISOMERASE FKPA"/>
    <property type="match status" value="1"/>
</dbReference>
<evidence type="ECO:0000256" key="6">
    <source>
        <dbReference type="PROSITE-ProRule" id="PRU00277"/>
    </source>
</evidence>
<proteinExistence type="inferred from homology"/>
<dbReference type="AlphaFoldDB" id="A0A367GQZ1"/>
<dbReference type="SUPFAM" id="SSF54534">
    <property type="entry name" value="FKBP-like"/>
    <property type="match status" value="2"/>
</dbReference>
<dbReference type="PANTHER" id="PTHR43811:SF19">
    <property type="entry name" value="39 KDA FK506-BINDING NUCLEAR PROTEIN"/>
    <property type="match status" value="1"/>
</dbReference>
<keyword evidence="7" id="KW-0732">Signal</keyword>
<dbReference type="Proteomes" id="UP000253209">
    <property type="component" value="Unassembled WGS sequence"/>
</dbReference>
<dbReference type="InterPro" id="IPR046357">
    <property type="entry name" value="PPIase_dom_sf"/>
</dbReference>
<name>A0A367GQZ1_9SPHI</name>
<feature type="chain" id="PRO_5016712230" description="peptidylprolyl isomerase" evidence="7">
    <location>
        <begin position="20"/>
        <end position="326"/>
    </location>
</feature>